<proteinExistence type="predicted"/>
<evidence type="ECO:0000313" key="3">
    <source>
        <dbReference type="Proteomes" id="UP000247454"/>
    </source>
</evidence>
<accession>A0A318TFD3</accession>
<sequence length="36" mass="4180">MNIYAYLTLAIPVVMMIGVIVFVHFMPLDSSKRPRR</sequence>
<protein>
    <submittedName>
        <fullName evidence="2">Uncharacterized protein</fullName>
    </submittedName>
</protein>
<reference evidence="2 3" key="1">
    <citation type="submission" date="2018-06" db="EMBL/GenBank/DDBJ databases">
        <title>Genomic Encyclopedia of Type Strains, Phase III (KMG-III): the genomes of soil and plant-associated and newly described type strains.</title>
        <authorList>
            <person name="Whitman W."/>
        </authorList>
    </citation>
    <scope>NUCLEOTIDE SEQUENCE [LARGE SCALE GENOMIC DNA]</scope>
    <source>
        <strain evidence="2 3">ORS 1419</strain>
    </source>
</reference>
<feature type="transmembrane region" description="Helical" evidence="1">
    <location>
        <begin position="6"/>
        <end position="26"/>
    </location>
</feature>
<evidence type="ECO:0000313" key="2">
    <source>
        <dbReference type="EMBL" id="PYE90392.1"/>
    </source>
</evidence>
<keyword evidence="3" id="KW-1185">Reference proteome</keyword>
<organism evidence="2 3">
    <name type="scientific">Phyllobacterium leguminum</name>
    <dbReference type="NCBI Taxonomy" id="314237"/>
    <lineage>
        <taxon>Bacteria</taxon>
        <taxon>Pseudomonadati</taxon>
        <taxon>Pseudomonadota</taxon>
        <taxon>Alphaproteobacteria</taxon>
        <taxon>Hyphomicrobiales</taxon>
        <taxon>Phyllobacteriaceae</taxon>
        <taxon>Phyllobacterium</taxon>
    </lineage>
</organism>
<comment type="caution">
    <text evidence="2">The sequence shown here is derived from an EMBL/GenBank/DDBJ whole genome shotgun (WGS) entry which is preliminary data.</text>
</comment>
<keyword evidence="1" id="KW-0472">Membrane</keyword>
<keyword evidence="1" id="KW-1133">Transmembrane helix</keyword>
<dbReference type="Proteomes" id="UP000247454">
    <property type="component" value="Unassembled WGS sequence"/>
</dbReference>
<keyword evidence="1" id="KW-0812">Transmembrane</keyword>
<evidence type="ECO:0000256" key="1">
    <source>
        <dbReference type="SAM" id="Phobius"/>
    </source>
</evidence>
<gene>
    <name evidence="2" type="ORF">C7477_10164</name>
</gene>
<dbReference type="EMBL" id="QJTF01000001">
    <property type="protein sequence ID" value="PYE90392.1"/>
    <property type="molecule type" value="Genomic_DNA"/>
</dbReference>
<dbReference type="AlphaFoldDB" id="A0A318TFD3"/>
<name>A0A318TFD3_9HYPH</name>